<evidence type="ECO:0000313" key="3">
    <source>
        <dbReference type="Proteomes" id="UP000499080"/>
    </source>
</evidence>
<feature type="compositionally biased region" description="Polar residues" evidence="1">
    <location>
        <begin position="1"/>
        <end position="22"/>
    </location>
</feature>
<sequence>MPYGTSMKNETTEQNSHFQETNGVERKENALESLEKFCNTEFETLNQSQRNNSDLSNPWKMDVAKKQHNDSKNCSSPESKKGKQLTSIIDQLTINKTKDSSPDSKSKKKKDSQTTWQQQTVNDGKCFYLLFLQV</sequence>
<feature type="compositionally biased region" description="Polar residues" evidence="1">
    <location>
        <begin position="84"/>
        <end position="95"/>
    </location>
</feature>
<name>A0A4Y2A2G9_ARAVE</name>
<reference evidence="2 3" key="1">
    <citation type="journal article" date="2019" name="Sci. Rep.">
        <title>Orb-weaving spider Araneus ventricosus genome elucidates the spidroin gene catalogue.</title>
        <authorList>
            <person name="Kono N."/>
            <person name="Nakamura H."/>
            <person name="Ohtoshi R."/>
            <person name="Moran D.A.P."/>
            <person name="Shinohara A."/>
            <person name="Yoshida Y."/>
            <person name="Fujiwara M."/>
            <person name="Mori M."/>
            <person name="Tomita M."/>
            <person name="Arakawa K."/>
        </authorList>
    </citation>
    <scope>NUCLEOTIDE SEQUENCE [LARGE SCALE GENOMIC DNA]</scope>
</reference>
<comment type="caution">
    <text evidence="2">The sequence shown here is derived from an EMBL/GenBank/DDBJ whole genome shotgun (WGS) entry which is preliminary data.</text>
</comment>
<feature type="compositionally biased region" description="Basic and acidic residues" evidence="1">
    <location>
        <begin position="62"/>
        <end position="71"/>
    </location>
</feature>
<feature type="compositionally biased region" description="Basic and acidic residues" evidence="1">
    <location>
        <begin position="96"/>
        <end position="105"/>
    </location>
</feature>
<evidence type="ECO:0000313" key="2">
    <source>
        <dbReference type="EMBL" id="GBL73978.1"/>
    </source>
</evidence>
<dbReference type="Proteomes" id="UP000499080">
    <property type="component" value="Unassembled WGS sequence"/>
</dbReference>
<gene>
    <name evidence="2" type="ORF">AVEN_230904_1</name>
</gene>
<dbReference type="OrthoDB" id="6436046at2759"/>
<feature type="region of interest" description="Disordered" evidence="1">
    <location>
        <begin position="43"/>
        <end position="116"/>
    </location>
</feature>
<accession>A0A4Y2A2G9</accession>
<organism evidence="2 3">
    <name type="scientific">Araneus ventricosus</name>
    <name type="common">Orbweaver spider</name>
    <name type="synonym">Epeira ventricosa</name>
    <dbReference type="NCBI Taxonomy" id="182803"/>
    <lineage>
        <taxon>Eukaryota</taxon>
        <taxon>Metazoa</taxon>
        <taxon>Ecdysozoa</taxon>
        <taxon>Arthropoda</taxon>
        <taxon>Chelicerata</taxon>
        <taxon>Arachnida</taxon>
        <taxon>Araneae</taxon>
        <taxon>Araneomorphae</taxon>
        <taxon>Entelegynae</taxon>
        <taxon>Araneoidea</taxon>
        <taxon>Araneidae</taxon>
        <taxon>Araneus</taxon>
    </lineage>
</organism>
<feature type="compositionally biased region" description="Polar residues" evidence="1">
    <location>
        <begin position="43"/>
        <end position="56"/>
    </location>
</feature>
<protein>
    <submittedName>
        <fullName evidence="2">Uncharacterized protein</fullName>
    </submittedName>
</protein>
<dbReference type="EMBL" id="BGPR01000004">
    <property type="protein sequence ID" value="GBL73978.1"/>
    <property type="molecule type" value="Genomic_DNA"/>
</dbReference>
<feature type="region of interest" description="Disordered" evidence="1">
    <location>
        <begin position="1"/>
        <end position="30"/>
    </location>
</feature>
<proteinExistence type="predicted"/>
<dbReference type="AlphaFoldDB" id="A0A4Y2A2G9"/>
<evidence type="ECO:0000256" key="1">
    <source>
        <dbReference type="SAM" id="MobiDB-lite"/>
    </source>
</evidence>
<keyword evidence="3" id="KW-1185">Reference proteome</keyword>